<keyword evidence="1" id="KW-0732">Signal</keyword>
<evidence type="ECO:0008006" key="4">
    <source>
        <dbReference type="Google" id="ProtNLM"/>
    </source>
</evidence>
<evidence type="ECO:0000313" key="2">
    <source>
        <dbReference type="EMBL" id="KEF59332.1"/>
    </source>
</evidence>
<dbReference type="PANTHER" id="PTHR35340">
    <property type="entry name" value="PQQ ENZYME REPEAT PROTEIN-RELATED"/>
    <property type="match status" value="1"/>
</dbReference>
<dbReference type="EMBL" id="AMGV01000003">
    <property type="protein sequence ID" value="KEF59332.1"/>
    <property type="molecule type" value="Genomic_DNA"/>
</dbReference>
<dbReference type="OrthoDB" id="5377172at2759"/>
<dbReference type="Pfam" id="PF14269">
    <property type="entry name" value="Arylsulfotran_2"/>
    <property type="match status" value="1"/>
</dbReference>
<dbReference type="PANTHER" id="PTHR35340:SF6">
    <property type="entry name" value="ASST-DOMAIN-CONTAINING PROTEIN"/>
    <property type="match status" value="1"/>
</dbReference>
<reference evidence="2 3" key="1">
    <citation type="submission" date="2013-03" db="EMBL/GenBank/DDBJ databases">
        <title>The Genome Sequence of Exophiala aquamarina CBS 119918.</title>
        <authorList>
            <consortium name="The Broad Institute Genomics Platform"/>
            <person name="Cuomo C."/>
            <person name="de Hoog S."/>
            <person name="Gorbushina A."/>
            <person name="Walker B."/>
            <person name="Young S.K."/>
            <person name="Zeng Q."/>
            <person name="Gargeya S."/>
            <person name="Fitzgerald M."/>
            <person name="Haas B."/>
            <person name="Abouelleil A."/>
            <person name="Allen A.W."/>
            <person name="Alvarado L."/>
            <person name="Arachchi H.M."/>
            <person name="Berlin A.M."/>
            <person name="Chapman S.B."/>
            <person name="Gainer-Dewar J."/>
            <person name="Goldberg J."/>
            <person name="Griggs A."/>
            <person name="Gujja S."/>
            <person name="Hansen M."/>
            <person name="Howarth C."/>
            <person name="Imamovic A."/>
            <person name="Ireland A."/>
            <person name="Larimer J."/>
            <person name="McCowan C."/>
            <person name="Murphy C."/>
            <person name="Pearson M."/>
            <person name="Poon T.W."/>
            <person name="Priest M."/>
            <person name="Roberts A."/>
            <person name="Saif S."/>
            <person name="Shea T."/>
            <person name="Sisk P."/>
            <person name="Sykes S."/>
            <person name="Wortman J."/>
            <person name="Nusbaum C."/>
            <person name="Birren B."/>
        </authorList>
    </citation>
    <scope>NUCLEOTIDE SEQUENCE [LARGE SCALE GENOMIC DNA]</scope>
    <source>
        <strain evidence="2 3">CBS 119918</strain>
    </source>
</reference>
<gene>
    <name evidence="2" type="ORF">A1O9_04176</name>
</gene>
<dbReference type="VEuPathDB" id="FungiDB:A1O9_04176"/>
<dbReference type="InterPro" id="IPR039535">
    <property type="entry name" value="ASST-like"/>
</dbReference>
<keyword evidence="3" id="KW-1185">Reference proteome</keyword>
<accession>A0A072PHX6</accession>
<dbReference type="InterPro" id="IPR053143">
    <property type="entry name" value="Arylsulfate_ST"/>
</dbReference>
<sequence>MAPTYLLSFLFGLAATSAIQRRQDATHLGAPLCAANSRKIMSNSSDPNLWPWQEYQSSDAQPPQLLTNSTGEPLFDGFLVMATMSSTRPPAVRQQSPLIMSDTGELVWSGPIQLTSDFRVQSFDGSPVLTYFTGEGTTGAEGVVGHGYGGFTLLDTRYNEIARVCPIFDGFTMEPGVSAICHADPHESFITHRNTMLLTAYNATQADLTSLGGPHDGWVSDSLVAEVNINTGEVLFTWSPLAHVPLNRTHLPLGNFGQNQSTPFDFFHVNSIQLVGENYLINARNYWSTYLVSPEGEIIWEINGGDGGDFGALPEGGSFAWEHDAQVREIDSSHAVFSCFANNNFLPTRPDSQPSFAVALSLSLPPDPLSPPVLLSNMSNPGHRLDAWSQGAFSQLPNGNNLVAYGSEPVVMEYGPLDSTNPEGHVHWTGTFGYPGLVSSYRVFKQQWHATPATQPSLVVLRASSEVDLPCAINSTHIGYVSWNGATDVTDWVVYAGATENSLEMVGHAKKAGFETQFAVPSDAAFIQVGAVEKKGKEVIRRSEVVAV</sequence>
<dbReference type="Proteomes" id="UP000027920">
    <property type="component" value="Unassembled WGS sequence"/>
</dbReference>
<comment type="caution">
    <text evidence="2">The sequence shown here is derived from an EMBL/GenBank/DDBJ whole genome shotgun (WGS) entry which is preliminary data.</text>
</comment>
<proteinExistence type="predicted"/>
<evidence type="ECO:0000256" key="1">
    <source>
        <dbReference type="SAM" id="SignalP"/>
    </source>
</evidence>
<feature type="signal peptide" evidence="1">
    <location>
        <begin position="1"/>
        <end position="18"/>
    </location>
</feature>
<dbReference type="AlphaFoldDB" id="A0A072PHX6"/>
<feature type="chain" id="PRO_5001681662" description="Arylsulfotransferase N-terminal domain-containing protein" evidence="1">
    <location>
        <begin position="19"/>
        <end position="548"/>
    </location>
</feature>
<dbReference type="GeneID" id="25279109"/>
<dbReference type="HOGENOM" id="CLU_018249_2_1_1"/>
<name>A0A072PHX6_9EURO</name>
<protein>
    <recommendedName>
        <fullName evidence="4">Arylsulfotransferase N-terminal domain-containing protein</fullName>
    </recommendedName>
</protein>
<organism evidence="2 3">
    <name type="scientific">Exophiala aquamarina CBS 119918</name>
    <dbReference type="NCBI Taxonomy" id="1182545"/>
    <lineage>
        <taxon>Eukaryota</taxon>
        <taxon>Fungi</taxon>
        <taxon>Dikarya</taxon>
        <taxon>Ascomycota</taxon>
        <taxon>Pezizomycotina</taxon>
        <taxon>Eurotiomycetes</taxon>
        <taxon>Chaetothyriomycetidae</taxon>
        <taxon>Chaetothyriales</taxon>
        <taxon>Herpotrichiellaceae</taxon>
        <taxon>Exophiala</taxon>
    </lineage>
</organism>
<dbReference type="RefSeq" id="XP_013261922.1">
    <property type="nucleotide sequence ID" value="XM_013406468.1"/>
</dbReference>
<dbReference type="STRING" id="1182545.A0A072PHX6"/>
<evidence type="ECO:0000313" key="3">
    <source>
        <dbReference type="Proteomes" id="UP000027920"/>
    </source>
</evidence>